<dbReference type="SUPFAM" id="SSF116734">
    <property type="entry name" value="DNA methylase specificity domain"/>
    <property type="match status" value="2"/>
</dbReference>
<dbReference type="RefSeq" id="WP_181500945.1">
    <property type="nucleotide sequence ID" value="NZ_JACDUH010000001.1"/>
</dbReference>
<accession>A0A7J9NTH4</accession>
<dbReference type="GO" id="GO:0003677">
    <property type="term" value="F:DNA binding"/>
    <property type="evidence" value="ECO:0007669"/>
    <property type="project" value="UniProtKB-KW"/>
</dbReference>
<feature type="domain" description="Type I restriction modification DNA specificity" evidence="4">
    <location>
        <begin position="36"/>
        <end position="196"/>
    </location>
</feature>
<dbReference type="AlphaFoldDB" id="A0A7J9NTH4"/>
<dbReference type="PANTHER" id="PTHR30408:SF12">
    <property type="entry name" value="TYPE I RESTRICTION ENZYME MJAVIII SPECIFICITY SUBUNIT"/>
    <property type="match status" value="1"/>
</dbReference>
<reference evidence="5 6" key="1">
    <citation type="submission" date="2020-07" db="EMBL/GenBank/DDBJ databases">
        <title>Genomic Encyclopedia of Type Strains, Phase IV (KMG-V): Genome sequencing to study the core and pangenomes of soil and plant-associated prokaryotes.</title>
        <authorList>
            <person name="Whitman W."/>
        </authorList>
    </citation>
    <scope>NUCLEOTIDE SEQUENCE [LARGE SCALE GENOMIC DNA]</scope>
    <source>
        <strain evidence="5 6">A1</strain>
    </source>
</reference>
<dbReference type="CDD" id="cd17262">
    <property type="entry name" value="RMtype1_S_Aco12261I-TRD2-CR2"/>
    <property type="match status" value="1"/>
</dbReference>
<dbReference type="EC" id="3.1.21.3" evidence="5"/>
<dbReference type="Proteomes" id="UP000564425">
    <property type="component" value="Unassembled WGS sequence"/>
</dbReference>
<evidence type="ECO:0000259" key="4">
    <source>
        <dbReference type="Pfam" id="PF01420"/>
    </source>
</evidence>
<dbReference type="Gene3D" id="3.90.220.20">
    <property type="entry name" value="DNA methylase specificity domains"/>
    <property type="match status" value="2"/>
</dbReference>
<protein>
    <submittedName>
        <fullName evidence="5">Type I restriction enzyme S subunit</fullName>
        <ecNumber evidence="5">3.1.21.3</ecNumber>
    </submittedName>
</protein>
<evidence type="ECO:0000313" key="5">
    <source>
        <dbReference type="EMBL" id="MBA2850968.1"/>
    </source>
</evidence>
<evidence type="ECO:0000256" key="2">
    <source>
        <dbReference type="ARBA" id="ARBA00022747"/>
    </source>
</evidence>
<dbReference type="EMBL" id="JACDUH010000001">
    <property type="protein sequence ID" value="MBA2850968.1"/>
    <property type="molecule type" value="Genomic_DNA"/>
</dbReference>
<dbReference type="PANTHER" id="PTHR30408">
    <property type="entry name" value="TYPE-1 RESTRICTION ENZYME ECOKI SPECIFICITY PROTEIN"/>
    <property type="match status" value="1"/>
</dbReference>
<dbReference type="Gene3D" id="1.10.287.1120">
    <property type="entry name" value="Bipartite methylase S protein"/>
    <property type="match status" value="1"/>
</dbReference>
<dbReference type="CDD" id="cd17246">
    <property type="entry name" value="RMtype1_S_SonII-TRD2-CR2_like"/>
    <property type="match status" value="1"/>
</dbReference>
<comment type="caution">
    <text evidence="5">The sequence shown here is derived from an EMBL/GenBank/DDBJ whole genome shotgun (WGS) entry which is preliminary data.</text>
</comment>
<dbReference type="GO" id="GO:0009307">
    <property type="term" value="P:DNA restriction-modification system"/>
    <property type="evidence" value="ECO:0007669"/>
    <property type="project" value="UniProtKB-KW"/>
</dbReference>
<proteinExistence type="inferred from homology"/>
<dbReference type="GO" id="GO:0009035">
    <property type="term" value="F:type I site-specific deoxyribonuclease activity"/>
    <property type="evidence" value="ECO:0007669"/>
    <property type="project" value="UniProtKB-EC"/>
</dbReference>
<gene>
    <name evidence="5" type="ORF">HNP86_001099</name>
</gene>
<keyword evidence="5" id="KW-0378">Hydrolase</keyword>
<keyword evidence="3" id="KW-0238">DNA-binding</keyword>
<keyword evidence="2" id="KW-0680">Restriction system</keyword>
<dbReference type="InterPro" id="IPR000055">
    <property type="entry name" value="Restrct_endonuc_typeI_TRD"/>
</dbReference>
<dbReference type="InterPro" id="IPR044946">
    <property type="entry name" value="Restrct_endonuc_typeI_TRD_sf"/>
</dbReference>
<dbReference type="Pfam" id="PF01420">
    <property type="entry name" value="Methylase_S"/>
    <property type="match status" value="2"/>
</dbReference>
<comment type="similarity">
    <text evidence="1">Belongs to the type-I restriction system S methylase family.</text>
</comment>
<evidence type="ECO:0000256" key="3">
    <source>
        <dbReference type="ARBA" id="ARBA00023125"/>
    </source>
</evidence>
<organism evidence="5 6">
    <name type="scientific">Methanococcus maripaludis</name>
    <name type="common">Methanococcus deltae</name>
    <dbReference type="NCBI Taxonomy" id="39152"/>
    <lineage>
        <taxon>Archaea</taxon>
        <taxon>Methanobacteriati</taxon>
        <taxon>Methanobacteriota</taxon>
        <taxon>Methanomada group</taxon>
        <taxon>Methanococci</taxon>
        <taxon>Methanococcales</taxon>
        <taxon>Methanococcaceae</taxon>
        <taxon>Methanococcus</taxon>
    </lineage>
</organism>
<sequence length="437" mass="50432">MIAQKKYSFIEESKSFTYKKYPSYKDSGIEWIGEIPEGWEIHKTKNISINLDGKRVPITANLREEGETPYYGATGILDYVKGHIFNEDLLLIGEDGAPFFDKTKNVSFLVSGKSWINNHAHVLRINKNVSRDYLCYYFNACDYTQYIKGSTRDKLNQDELNNMAVVMPPLQEQTKIAEFLDEKTEKIDKIIQKNTELINLLKEKRISLINNAVTKGLDKNVNLKDSGIDWIGEIPEGWEVRKLKDLSNLIIDGTHFTPTYVDKGIPFLRVTDIQSEKIDMGSIKYIPKEEYLKLNLRCNPKKGDLLFSKNGTIGIPKVVDWDFKFSIFVSLCLIKLKEIISVNFLKYYLVSPAIKEQIYVRSKTTSVTNLHLDQIREFFISFPPIQEQTNIAQYLDKETEKIDKIIIKTEKNIELLKEYKTSLIHNAVTGKIDVRGE</sequence>
<feature type="domain" description="Type I restriction modification DNA specificity" evidence="4">
    <location>
        <begin position="235"/>
        <end position="403"/>
    </location>
</feature>
<dbReference type="InterPro" id="IPR052021">
    <property type="entry name" value="Type-I_RS_S_subunit"/>
</dbReference>
<evidence type="ECO:0000313" key="6">
    <source>
        <dbReference type="Proteomes" id="UP000564425"/>
    </source>
</evidence>
<evidence type="ECO:0000256" key="1">
    <source>
        <dbReference type="ARBA" id="ARBA00010923"/>
    </source>
</evidence>
<name>A0A7J9NTH4_METMI</name>